<dbReference type="SUPFAM" id="SSF159468">
    <property type="entry name" value="AtpF-like"/>
    <property type="match status" value="1"/>
</dbReference>
<name>A0ABD5QJP2_9EURY</name>
<evidence type="ECO:0000256" key="5">
    <source>
        <dbReference type="ARBA" id="ARBA00023310"/>
    </source>
</evidence>
<keyword evidence="4 6" id="KW-0406">Ion transport</keyword>
<keyword evidence="6" id="KW-1003">Cell membrane</keyword>
<keyword evidence="5 6" id="KW-0066">ATP synthesis</keyword>
<keyword evidence="2 6" id="KW-0813">Transport</keyword>
<evidence type="ECO:0000256" key="3">
    <source>
        <dbReference type="ARBA" id="ARBA00022781"/>
    </source>
</evidence>
<evidence type="ECO:0000256" key="2">
    <source>
        <dbReference type="ARBA" id="ARBA00022448"/>
    </source>
</evidence>
<dbReference type="InterPro" id="IPR022944">
    <property type="entry name" value="ATPase_V1-cplx_fsu_bac/arc"/>
</dbReference>
<dbReference type="Proteomes" id="UP001595925">
    <property type="component" value="Unassembled WGS sequence"/>
</dbReference>
<dbReference type="GO" id="GO:0042777">
    <property type="term" value="P:proton motive force-driven plasma membrane ATP synthesis"/>
    <property type="evidence" value="ECO:0007669"/>
    <property type="project" value="UniProtKB-UniRule"/>
</dbReference>
<keyword evidence="3 6" id="KW-0375">Hydrogen ion transport</keyword>
<proteinExistence type="inferred from homology"/>
<evidence type="ECO:0000313" key="7">
    <source>
        <dbReference type="EMBL" id="MFC4989968.1"/>
    </source>
</evidence>
<dbReference type="NCBIfam" id="NF002577">
    <property type="entry name" value="PRK02228.1"/>
    <property type="match status" value="1"/>
</dbReference>
<reference evidence="7 8" key="1">
    <citation type="journal article" date="2019" name="Int. J. Syst. Evol. Microbiol.">
        <title>The Global Catalogue of Microorganisms (GCM) 10K type strain sequencing project: providing services to taxonomists for standard genome sequencing and annotation.</title>
        <authorList>
            <consortium name="The Broad Institute Genomics Platform"/>
            <consortium name="The Broad Institute Genome Sequencing Center for Infectious Disease"/>
            <person name="Wu L."/>
            <person name="Ma J."/>
        </authorList>
    </citation>
    <scope>NUCLEOTIDE SEQUENCE [LARGE SCALE GENOMIC DNA]</scope>
    <source>
        <strain evidence="7 8">CGMCC 1.15824</strain>
    </source>
</reference>
<comment type="subcellular location">
    <subcellularLocation>
        <location evidence="6">Cell membrane</location>
        <topology evidence="6">Peripheral membrane protein</topology>
    </subcellularLocation>
</comment>
<comment type="caution">
    <text evidence="7">The sequence shown here is derived from an EMBL/GenBank/DDBJ whole genome shotgun (WGS) entry which is preliminary data.</text>
</comment>
<accession>A0ABD5QJP2</accession>
<organism evidence="7 8">
    <name type="scientific">Saliphagus infecundisoli</name>
    <dbReference type="NCBI Taxonomy" id="1849069"/>
    <lineage>
        <taxon>Archaea</taxon>
        <taxon>Methanobacteriati</taxon>
        <taxon>Methanobacteriota</taxon>
        <taxon>Stenosarchaea group</taxon>
        <taxon>Halobacteria</taxon>
        <taxon>Halobacteriales</taxon>
        <taxon>Natrialbaceae</taxon>
        <taxon>Saliphagus</taxon>
    </lineage>
</organism>
<dbReference type="RefSeq" id="WP_114577984.1">
    <property type="nucleotide sequence ID" value="NZ_JAIVEF010000002.1"/>
</dbReference>
<dbReference type="GO" id="GO:0005524">
    <property type="term" value="F:ATP binding"/>
    <property type="evidence" value="ECO:0007669"/>
    <property type="project" value="UniProtKB-UniRule"/>
</dbReference>
<dbReference type="AlphaFoldDB" id="A0ABD5QJP2"/>
<sequence length="124" mass="13354">MSQRQNDNRSQEIAVVGSPEFTTGFRLAGVRRFENVPDDEKPEDLDGAVTNVLEDDGVGIVVMHDDDMEHLSRSVRGEVETSVEPVVITIGTSGAGGGGLREQIKRAIGIDLMDEDADADPTET</sequence>
<dbReference type="InterPro" id="IPR008218">
    <property type="entry name" value="ATPase_V1-cplx_f_g_su"/>
</dbReference>
<dbReference type="EMBL" id="JBHSJG010000056">
    <property type="protein sequence ID" value="MFC4989968.1"/>
    <property type="molecule type" value="Genomic_DNA"/>
</dbReference>
<dbReference type="InterPro" id="IPR036906">
    <property type="entry name" value="ATPase_V1_fsu_sf"/>
</dbReference>
<keyword evidence="8" id="KW-1185">Reference proteome</keyword>
<comment type="function">
    <text evidence="6">Component of the A-type ATP synthase that produces ATP from ADP in the presence of a proton gradient across the membrane.</text>
</comment>
<keyword evidence="6" id="KW-0472">Membrane</keyword>
<protein>
    <recommendedName>
        <fullName evidence="6">A-type ATP synthase subunit F</fullName>
    </recommendedName>
</protein>
<dbReference type="Pfam" id="PF01990">
    <property type="entry name" value="ATP-synt_F"/>
    <property type="match status" value="1"/>
</dbReference>
<evidence type="ECO:0000256" key="4">
    <source>
        <dbReference type="ARBA" id="ARBA00023065"/>
    </source>
</evidence>
<evidence type="ECO:0000313" key="8">
    <source>
        <dbReference type="Proteomes" id="UP001595925"/>
    </source>
</evidence>
<dbReference type="GO" id="GO:0046933">
    <property type="term" value="F:proton-transporting ATP synthase activity, rotational mechanism"/>
    <property type="evidence" value="ECO:0007669"/>
    <property type="project" value="UniProtKB-UniRule"/>
</dbReference>
<evidence type="ECO:0000256" key="6">
    <source>
        <dbReference type="HAMAP-Rule" id="MF_00312"/>
    </source>
</evidence>
<gene>
    <name evidence="6" type="primary">atpF</name>
    <name evidence="7" type="ORF">ACFPFO_19815</name>
</gene>
<comment type="subunit">
    <text evidence="6">Has multiple subunits with at least A(3), B(3), C, D, E, F, H, I and proteolipid K(x).</text>
</comment>
<dbReference type="Gene3D" id="3.40.50.10580">
    <property type="entry name" value="ATPase, V1 complex, subunit F"/>
    <property type="match status" value="1"/>
</dbReference>
<comment type="similarity">
    <text evidence="1 6">Belongs to the V-ATPase F subunit family.</text>
</comment>
<dbReference type="GO" id="GO:0005886">
    <property type="term" value="C:plasma membrane"/>
    <property type="evidence" value="ECO:0007669"/>
    <property type="project" value="UniProtKB-SubCell"/>
</dbReference>
<dbReference type="HAMAP" id="MF_00312">
    <property type="entry name" value="ATP_synth_F_arch"/>
    <property type="match status" value="1"/>
</dbReference>
<evidence type="ECO:0000256" key="1">
    <source>
        <dbReference type="ARBA" id="ARBA00010148"/>
    </source>
</evidence>